<comment type="similarity">
    <text evidence="2">Belongs to the MTB12 family.</text>
</comment>
<feature type="compositionally biased region" description="Low complexity" evidence="3">
    <location>
        <begin position="180"/>
        <end position="213"/>
    </location>
</feature>
<dbReference type="Proteomes" id="UP000664332">
    <property type="component" value="Unassembled WGS sequence"/>
</dbReference>
<evidence type="ECO:0000313" key="5">
    <source>
        <dbReference type="EMBL" id="MBN9643121.1"/>
    </source>
</evidence>
<evidence type="ECO:0000256" key="1">
    <source>
        <dbReference type="ARBA" id="ARBA00022729"/>
    </source>
</evidence>
<dbReference type="InterPro" id="IPR058644">
    <property type="entry name" value="Mtb12-like_C"/>
</dbReference>
<evidence type="ECO:0000259" key="4">
    <source>
        <dbReference type="Pfam" id="PF26580"/>
    </source>
</evidence>
<reference evidence="5" key="1">
    <citation type="submission" date="2021-03" db="EMBL/GenBank/DDBJ databases">
        <authorList>
            <person name="Sun Q."/>
        </authorList>
    </citation>
    <scope>NUCLEOTIDE SEQUENCE</scope>
    <source>
        <strain evidence="5">CCM 8862</strain>
    </source>
</reference>
<proteinExistence type="inferred from homology"/>
<sequence>MAGVLVFGLAACSGEDDSTDSTATTAASPAAVESTAAAGSTSATASVPMPTPDELNDVLALATDSSAPLEERILTVQGGEKAPDLFDVMAQSKQESGANFVVVPPVLKGYSPTSVLTVVKATLPDREPQTATDVEFVFEDGHWKLAQSWACTLVSNAGLDPSQIPDMCSNDPAAPPVNTAAPDPAAGQPEGQPQQPVDPAAVPADQQPAAPQN</sequence>
<feature type="domain" description="Low molecular weight antigen MTB12-like C-terminal" evidence="4">
    <location>
        <begin position="48"/>
        <end position="159"/>
    </location>
</feature>
<feature type="region of interest" description="Disordered" evidence="3">
    <location>
        <begin position="14"/>
        <end position="51"/>
    </location>
</feature>
<evidence type="ECO:0000313" key="6">
    <source>
        <dbReference type="Proteomes" id="UP000664332"/>
    </source>
</evidence>
<feature type="region of interest" description="Disordered" evidence="3">
    <location>
        <begin position="164"/>
        <end position="213"/>
    </location>
</feature>
<keyword evidence="1" id="KW-0732">Signal</keyword>
<accession>A0A939DYD4</accession>
<dbReference type="EMBL" id="JAFLEQ010000003">
    <property type="protein sequence ID" value="MBN9643121.1"/>
    <property type="molecule type" value="Genomic_DNA"/>
</dbReference>
<feature type="compositionally biased region" description="Low complexity" evidence="3">
    <location>
        <begin position="20"/>
        <end position="48"/>
    </location>
</feature>
<evidence type="ECO:0000256" key="3">
    <source>
        <dbReference type="SAM" id="MobiDB-lite"/>
    </source>
</evidence>
<comment type="caution">
    <text evidence="5">The sequence shown here is derived from an EMBL/GenBank/DDBJ whole genome shotgun (WGS) entry which is preliminary data.</text>
</comment>
<protein>
    <recommendedName>
        <fullName evidence="4">Low molecular weight antigen MTB12-like C-terminal domain-containing protein</fullName>
    </recommendedName>
</protein>
<dbReference type="AlphaFoldDB" id="A0A939DYD4"/>
<evidence type="ECO:0000256" key="2">
    <source>
        <dbReference type="ARBA" id="ARBA00093774"/>
    </source>
</evidence>
<organism evidence="5 6">
    <name type="scientific">Corynebacterium mendelii</name>
    <dbReference type="NCBI Taxonomy" id="2765362"/>
    <lineage>
        <taxon>Bacteria</taxon>
        <taxon>Bacillati</taxon>
        <taxon>Actinomycetota</taxon>
        <taxon>Actinomycetes</taxon>
        <taxon>Mycobacteriales</taxon>
        <taxon>Corynebacteriaceae</taxon>
        <taxon>Corynebacterium</taxon>
    </lineage>
</organism>
<name>A0A939DYD4_9CORY</name>
<keyword evidence="6" id="KW-1185">Reference proteome</keyword>
<dbReference type="Pfam" id="PF26580">
    <property type="entry name" value="Mtb12_C"/>
    <property type="match status" value="1"/>
</dbReference>
<gene>
    <name evidence="5" type="ORF">JZY06_00525</name>
</gene>